<dbReference type="Gene3D" id="3.60.60.10">
    <property type="entry name" value="Penicillin V Acylase, Chain A"/>
    <property type="match status" value="1"/>
</dbReference>
<dbReference type="InterPro" id="IPR047803">
    <property type="entry name" value="DCD1A/B-like"/>
</dbReference>
<feature type="signal peptide" evidence="1">
    <location>
        <begin position="1"/>
        <end position="28"/>
    </location>
</feature>
<evidence type="ECO:0000313" key="2">
    <source>
        <dbReference type="EMBL" id="EGD79182.1"/>
    </source>
</evidence>
<dbReference type="PANTHER" id="PTHR35190">
    <property type="entry name" value="PROTEIN DCD1B"/>
    <property type="match status" value="1"/>
</dbReference>
<keyword evidence="1" id="KW-0732">Signal</keyword>
<accession>F2UNH7</accession>
<dbReference type="PANTHER" id="PTHR35190:SF2">
    <property type="entry name" value="PROTEIN DCD1B"/>
    <property type="match status" value="1"/>
</dbReference>
<dbReference type="GeneID" id="16069811"/>
<dbReference type="InterPro" id="IPR047794">
    <property type="entry name" value="C45_proenzyme-like"/>
</dbReference>
<proteinExistence type="predicted"/>
<dbReference type="OMA" id="MIRRIHM"/>
<dbReference type="eggNOG" id="ENOG502RA4J">
    <property type="taxonomic scope" value="Eukaryota"/>
</dbReference>
<dbReference type="RefSeq" id="XP_004989267.1">
    <property type="nucleotide sequence ID" value="XM_004989210.1"/>
</dbReference>
<dbReference type="InParanoid" id="F2UNH7"/>
<evidence type="ECO:0008006" key="4">
    <source>
        <dbReference type="Google" id="ProtNLM"/>
    </source>
</evidence>
<dbReference type="OrthoDB" id="189997at2759"/>
<gene>
    <name evidence="2" type="ORF">PTSG_09912</name>
</gene>
<keyword evidence="3" id="KW-1185">Reference proteome</keyword>
<evidence type="ECO:0000313" key="3">
    <source>
        <dbReference type="Proteomes" id="UP000007799"/>
    </source>
</evidence>
<dbReference type="AlphaFoldDB" id="F2UNH7"/>
<organism evidence="3">
    <name type="scientific">Salpingoeca rosetta (strain ATCC 50818 / BSB-021)</name>
    <dbReference type="NCBI Taxonomy" id="946362"/>
    <lineage>
        <taxon>Eukaryota</taxon>
        <taxon>Choanoflagellata</taxon>
        <taxon>Craspedida</taxon>
        <taxon>Salpingoecidae</taxon>
        <taxon>Salpingoeca</taxon>
    </lineage>
</organism>
<dbReference type="Proteomes" id="UP000007799">
    <property type="component" value="Unassembled WGS sequence"/>
</dbReference>
<dbReference type="NCBIfam" id="NF040521">
    <property type="entry name" value="C45_proenzyme"/>
    <property type="match status" value="1"/>
</dbReference>
<evidence type="ECO:0000256" key="1">
    <source>
        <dbReference type="SAM" id="SignalP"/>
    </source>
</evidence>
<name>F2UNH7_SALR5</name>
<feature type="chain" id="PRO_5003290838" description="Acid ceramidase N-terminal domain-containing protein" evidence="1">
    <location>
        <begin position="29"/>
        <end position="444"/>
    </location>
</feature>
<dbReference type="KEGG" id="sre:PTSG_09912"/>
<reference evidence="2" key="1">
    <citation type="submission" date="2009-08" db="EMBL/GenBank/DDBJ databases">
        <title>Annotation of Salpingoeca rosetta.</title>
        <authorList>
            <consortium name="The Broad Institute Genome Sequencing Platform"/>
            <person name="Russ C."/>
            <person name="Cuomo C."/>
            <person name="Burger G."/>
            <person name="Gray M.W."/>
            <person name="Holland P.W.H."/>
            <person name="King N."/>
            <person name="Lang F.B.F."/>
            <person name="Roger A.J."/>
            <person name="Ruiz-Trillo I."/>
            <person name="Young S.K."/>
            <person name="Zeng Q."/>
            <person name="Gargeya S."/>
            <person name="Alvarado L."/>
            <person name="Berlin A."/>
            <person name="Chapman S.B."/>
            <person name="Chen Z."/>
            <person name="Freedman E."/>
            <person name="Gellesch M."/>
            <person name="Goldberg J."/>
            <person name="Griggs A."/>
            <person name="Gujja S."/>
            <person name="Heilman E."/>
            <person name="Heiman D."/>
            <person name="Howarth C."/>
            <person name="Mehta T."/>
            <person name="Neiman D."/>
            <person name="Pearson M."/>
            <person name="Roberts A."/>
            <person name="Saif S."/>
            <person name="Shea T."/>
            <person name="Shenoy N."/>
            <person name="Sisk P."/>
            <person name="Stolte C."/>
            <person name="Sykes S."/>
            <person name="White J."/>
            <person name="Yandava C."/>
            <person name="Haas B."/>
            <person name="Nusbaum C."/>
            <person name="Birren B."/>
        </authorList>
    </citation>
    <scope>NUCLEOTIDE SEQUENCE [LARGE SCALE GENOMIC DNA]</scope>
    <source>
        <strain evidence="2">ATCC 50818</strain>
    </source>
</reference>
<protein>
    <recommendedName>
        <fullName evidence="4">Acid ceramidase N-terminal domain-containing protein</fullName>
    </recommendedName>
</protein>
<sequence>MRVFSMAGTLLAVFLALVCLQQQHVANGAECHGKPDPNAKPNLNPIYTEAPVLVRSVKNAKLYTVGGGNDTISLVHLYGTPYEMGYAHGILMKENATQFINDVWGYLEDQVESAINGTIHNLQPWFLKLVADFGLDVALDLTTDATRPFTGEYFYEEMHGMADATGLSFKKIERIHMIGELTKGACSMYGAWGNATRSTNKTLQLRALDWDIDGPFRNFPQITVYHPVNTTYGHAFANIGWTGWIGSITGMNSKQMAISEIGVAFPDSTFGKESRFGIPFTYILRDILQFDSSLTAALHRITTANRTCDLILGVGDGNMKAFRGIQYSASVANFYTDTDNMPVADWHPRIQDVVYYGMDWLCPGYSQVLAAQLQKHHGNITPQNTIEEITAITQTGDLHLAVYDLTDTILYVANARRDGVDGPVKAYDRPFVRIDMKPVFALSQ</sequence>
<dbReference type="EMBL" id="GL832984">
    <property type="protein sequence ID" value="EGD79182.1"/>
    <property type="molecule type" value="Genomic_DNA"/>
</dbReference>